<dbReference type="PANTHER" id="PTHR34294">
    <property type="entry name" value="TRANSCRIPTIONAL REGULATOR-RELATED"/>
    <property type="match status" value="1"/>
</dbReference>
<keyword evidence="3 7" id="KW-0238">DNA-binding</keyword>
<dbReference type="PANTHER" id="PTHR34294:SF12">
    <property type="entry name" value="SUGAR-BINDING TRANSCRIPTIONAL REGULATOR"/>
    <property type="match status" value="1"/>
</dbReference>
<feature type="domain" description="Sugar-binding" evidence="6">
    <location>
        <begin position="80"/>
        <end position="332"/>
    </location>
</feature>
<evidence type="ECO:0000256" key="5">
    <source>
        <dbReference type="SAM" id="MobiDB-lite"/>
    </source>
</evidence>
<keyword evidence="4" id="KW-0804">Transcription</keyword>
<name>A0A561B8S2_9ACTN</name>
<proteinExistence type="inferred from homology"/>
<evidence type="ECO:0000259" key="6">
    <source>
        <dbReference type="Pfam" id="PF04198"/>
    </source>
</evidence>
<dbReference type="GO" id="GO:0030246">
    <property type="term" value="F:carbohydrate binding"/>
    <property type="evidence" value="ECO:0007669"/>
    <property type="project" value="InterPro"/>
</dbReference>
<reference evidence="7 8" key="1">
    <citation type="submission" date="2019-06" db="EMBL/GenBank/DDBJ databases">
        <title>Sequencing the genomes of 1000 actinobacteria strains.</title>
        <authorList>
            <person name="Klenk H.-P."/>
        </authorList>
    </citation>
    <scope>NUCLEOTIDE SEQUENCE [LARGE SCALE GENOMIC DNA]</scope>
    <source>
        <strain evidence="7 8">DSM 24683</strain>
    </source>
</reference>
<evidence type="ECO:0000256" key="3">
    <source>
        <dbReference type="ARBA" id="ARBA00023125"/>
    </source>
</evidence>
<dbReference type="InterPro" id="IPR037171">
    <property type="entry name" value="NagB/RpiA_transferase-like"/>
</dbReference>
<dbReference type="InterPro" id="IPR051054">
    <property type="entry name" value="SorC_transcr_regulators"/>
</dbReference>
<evidence type="ECO:0000313" key="7">
    <source>
        <dbReference type="EMBL" id="TWD75158.1"/>
    </source>
</evidence>
<dbReference type="RefSeq" id="WP_202880972.1">
    <property type="nucleotide sequence ID" value="NZ_VIVK01000002.1"/>
</dbReference>
<dbReference type="SUPFAM" id="SSF100950">
    <property type="entry name" value="NagB/RpiA/CoA transferase-like"/>
    <property type="match status" value="1"/>
</dbReference>
<keyword evidence="8" id="KW-1185">Reference proteome</keyword>
<organism evidence="7 8">
    <name type="scientific">Kribbella amoyensis</name>
    <dbReference type="NCBI Taxonomy" id="996641"/>
    <lineage>
        <taxon>Bacteria</taxon>
        <taxon>Bacillati</taxon>
        <taxon>Actinomycetota</taxon>
        <taxon>Actinomycetes</taxon>
        <taxon>Propionibacteriales</taxon>
        <taxon>Kribbellaceae</taxon>
        <taxon>Kribbella</taxon>
    </lineage>
</organism>
<accession>A0A561B8S2</accession>
<evidence type="ECO:0000313" key="8">
    <source>
        <dbReference type="Proteomes" id="UP000318380"/>
    </source>
</evidence>
<dbReference type="Gene3D" id="3.40.50.1360">
    <property type="match status" value="1"/>
</dbReference>
<dbReference type="EMBL" id="VIVK01000002">
    <property type="protein sequence ID" value="TWD75158.1"/>
    <property type="molecule type" value="Genomic_DNA"/>
</dbReference>
<protein>
    <submittedName>
        <fullName evidence="7">DNA-binding transcriptional regulator LsrR (DeoR family)</fullName>
    </submittedName>
</protein>
<gene>
    <name evidence="7" type="ORF">FB561_6596</name>
</gene>
<dbReference type="Pfam" id="PF04198">
    <property type="entry name" value="Sugar-bind"/>
    <property type="match status" value="1"/>
</dbReference>
<evidence type="ECO:0000256" key="1">
    <source>
        <dbReference type="ARBA" id="ARBA00010466"/>
    </source>
</evidence>
<comment type="caution">
    <text evidence="7">The sequence shown here is derived from an EMBL/GenBank/DDBJ whole genome shotgun (WGS) entry which is preliminary data.</text>
</comment>
<keyword evidence="2" id="KW-0805">Transcription regulation</keyword>
<comment type="similarity">
    <text evidence="1">Belongs to the SorC transcriptional regulatory family.</text>
</comment>
<dbReference type="Proteomes" id="UP000318380">
    <property type="component" value="Unassembled WGS sequence"/>
</dbReference>
<dbReference type="InterPro" id="IPR007324">
    <property type="entry name" value="Sugar-bd_dom_put"/>
</dbReference>
<dbReference type="AlphaFoldDB" id="A0A561B8S2"/>
<evidence type="ECO:0000256" key="4">
    <source>
        <dbReference type="ARBA" id="ARBA00023163"/>
    </source>
</evidence>
<evidence type="ECO:0000256" key="2">
    <source>
        <dbReference type="ARBA" id="ARBA00023015"/>
    </source>
</evidence>
<feature type="region of interest" description="Disordered" evidence="5">
    <location>
        <begin position="1"/>
        <end position="20"/>
    </location>
</feature>
<sequence length="335" mass="35121">MTMANAGRAGARAGAQRQPSADHLRLLTKVAKLYHEQGIRQPQIAAQLHISQPRVSRLLKQAVMAGIVRTVVIPPGGVHTELEDAVEQKYGLREVIVVDASGEDDAHIIPALGAAAAVYLETTLTGGDRIGISSWSSTLLATVESMTPRPTRVAEEVVQILGGVGNPAAQSQAARLVGRLADLTGAAPVQLPVPGLVGSPSAKRTLMKDGVVSEVMAAWTRLSLLLVGIGSLEPSPLLKESGNAISAEDQKVLRDQGAVGDICLRFFDAAGKPVRSELDQRVLGLSAAQVRNDDLRSVGVAGGMRKYAAIRAALLGGWVDVLITDRTVAEQLAAD</sequence>
<feature type="compositionally biased region" description="Low complexity" evidence="5">
    <location>
        <begin position="1"/>
        <end position="18"/>
    </location>
</feature>
<dbReference type="GO" id="GO:0003677">
    <property type="term" value="F:DNA binding"/>
    <property type="evidence" value="ECO:0007669"/>
    <property type="project" value="UniProtKB-KW"/>
</dbReference>
<dbReference type="Gene3D" id="1.10.10.60">
    <property type="entry name" value="Homeodomain-like"/>
    <property type="match status" value="1"/>
</dbReference>